<proteinExistence type="predicted"/>
<dbReference type="EMBL" id="JBJHQE010000013">
    <property type="protein sequence ID" value="MFK9080977.1"/>
    <property type="molecule type" value="Genomic_DNA"/>
</dbReference>
<keyword evidence="2" id="KW-1185">Reference proteome</keyword>
<evidence type="ECO:0000313" key="2">
    <source>
        <dbReference type="Proteomes" id="UP001622950"/>
    </source>
</evidence>
<reference evidence="1" key="1">
    <citation type="submission" date="2024-11" db="EMBL/GenBank/DDBJ databases">
        <authorList>
            <person name="Lucas J.A."/>
        </authorList>
    </citation>
    <scope>NUCLEOTIDE SEQUENCE</scope>
    <source>
        <strain evidence="1">Z 8.8</strain>
    </source>
</reference>
<protein>
    <submittedName>
        <fullName evidence="1">Autotransporter outer membrane beta-barrel domain-containing protein</fullName>
    </submittedName>
</protein>
<comment type="caution">
    <text evidence="1">The sequence shown here is derived from an EMBL/GenBank/DDBJ whole genome shotgun (WGS) entry which is preliminary data.</text>
</comment>
<organism evidence="1 2">
    <name type="scientific">Pseudomonas neuropathica</name>
    <dbReference type="NCBI Taxonomy" id="2730425"/>
    <lineage>
        <taxon>Bacteria</taxon>
        <taxon>Pseudomonadati</taxon>
        <taxon>Pseudomonadota</taxon>
        <taxon>Gammaproteobacteria</taxon>
        <taxon>Pseudomonadales</taxon>
        <taxon>Pseudomonadaceae</taxon>
        <taxon>Pseudomonas</taxon>
    </lineage>
</organism>
<accession>A0ACC7MTQ8</accession>
<gene>
    <name evidence="1" type="ORF">ACJEBM_09870</name>
</gene>
<dbReference type="Proteomes" id="UP001622950">
    <property type="component" value="Unassembled WGS sequence"/>
</dbReference>
<name>A0ACC7MTQ8_9PSED</name>
<sequence>MKSARDHFRVGFAPHFKRSALLVAMANVLTLADAQAACGPLAVGTYNVSQTCTPAASVDASISTQAGTAITTTAGSSVLGRGNNANSTVALSGTTINSTPPTAANAVFSNVIGSTGNASLSVNGGTNTVNVGGSGLDALAITNASSGLSTFSVTSGTTLNILNTVVGNEHDGIDVNGSGGGGINVTHDGSGQITLLGGNGIWTKATGSGDTSVSVGAGVSILVNNDDALSAGDPITDDTLPTAGIGNHAGVHTRAINGNTTLVNAATVQAIGMNAFGLFTEGGAGNTRLSNSGTLSANGVNGFGIRSFSTVGSIDITNTGAITTTGGGGHGIYANDNAGATGSISIANNAAINVGNTANTAGSRAIYVIKRGTGDATITGSGNLTVLGGLNTTRAYGIIVSAENNNVLIDYSGNIFASGFGAGGIRVDSTGGNVRVDYSGNRIETINSNANGIYASTQSPTGTVDVNSGGTIITHSDAGSGDGSGIGIGSFGIQALTLGGNTSVTFTGPLIDVNGQGAAILAGNAFNSGTGVGTLNVSNSGELIARGNQQRGIRTLSVSGQQTVVNTGPIQTLGASDSQGILAQASGAATLSVSNTGAITTKGTGSSAIDALTEGGAVSVSNSATLQGGWADSSGVTLGGATQTLTNTGVIGALSDSAVRADATTPGTNFILNNTGQMTGSVNAVSAASTVTNSGTWILRNFADSAGSGTRDTWGIATSNLGSSGNNSIDNSGVIRLAAQPATGIVNFNASGAYLPLGQAANTPTPGGAVQGQLLGVNSFTHSGTLDLAAGTNTVGNVLLISGATTAGTDGGGTFVSNGGRLLLNTTLNAGGTNSRSDMLVVDSTSTGSGGATGVTVSNVGGQGELTQGNGIAVVELLNKTDGASDPTAFRLASRAVAGPYEYRLQRGAEDGTARDTWFLRSDAPTPPAPPAPPVPPDPNPDPTPDPDPDPTPDPTPDRTPDPDPAPAPVPNFRPEVSLYGAVPALALVYGRTMVDTLHERVGEERLNAGDPLPKEDESTLAPSMGWGRVIYRSGKQDGDRKNALGNTPEYNYDLTAFQVGTDLYRKVRTDGSHEQAGISLSAGTIDAGVSHYTRRPAGEDTLRAYGVGAYWTHFGPSGWYLDGVLQVNRFDIEAKPNDLAKLKTRGWGYTASLENGYPYEVDKDWYVEPQLQAIYSYVDLDSSDDVGANVRFKDVDSLIGRLGVRIAKDWETEGVDKSERRTNAWVRPSVWHEFKGQPKTEFSSESGYVPFESDIQGTWGEVNLGVDYQANRRTTFTASAGYRQGFDGDSHGYDAMLGFKINF</sequence>
<evidence type="ECO:0000313" key="1">
    <source>
        <dbReference type="EMBL" id="MFK9080977.1"/>
    </source>
</evidence>